<dbReference type="PANTHER" id="PTHR31014">
    <property type="entry name" value="MITOCHONDRIAL TRANSLATION SYSTEM COMPONENT PET127-RELATED"/>
    <property type="match status" value="1"/>
</dbReference>
<evidence type="ECO:0008006" key="3">
    <source>
        <dbReference type="Google" id="ProtNLM"/>
    </source>
</evidence>
<dbReference type="InterPro" id="IPR013943">
    <property type="entry name" value="Pet127"/>
</dbReference>
<evidence type="ECO:0000256" key="1">
    <source>
        <dbReference type="SAM" id="MobiDB-lite"/>
    </source>
</evidence>
<evidence type="ECO:0000313" key="2">
    <source>
        <dbReference type="EMBL" id="CDS02773.1"/>
    </source>
</evidence>
<feature type="region of interest" description="Disordered" evidence="1">
    <location>
        <begin position="66"/>
        <end position="98"/>
    </location>
</feature>
<dbReference type="EMBL" id="LK023313">
    <property type="protein sequence ID" value="CDS02773.1"/>
    <property type="molecule type" value="Genomic_DNA"/>
</dbReference>
<sequence length="635" mass="73482">MYHPKPYSTRLLLASFRYTQLHSRAKLTSSPGSILTHPARDLHCTTTTLESDIDTRRTLSERLNDEPDTAAYEGNRSTETLEPSEQELDPSDTKATDNNALRTHTLNQFTEHLQARKQDNTVIIKKHQQGQSNDVKHILAKHHAVPKAPNFHKINFNRHYQPIQPDGENQPQPPTLAHGLDRVLFNPGVHYLKDPRTQVYNFTHFLENITQPDEFDYDSIGPYITPSQDEASGFNHQHRYVGSTSSVSSILSHIYFVLSNWKPTDTSVLSSAYLGEPNNFTRATRIPASIFLRWKDGVYGIDADKSFDVEETILSVMGKSMEKVLTLEPSEYERYLKNAESPLSPQEVQQPESFAYGAFGKILLRSQLDCQDPRLPRKTFDLKTRATVPVRMDVRNYQDYVGYNLKRSHGLYESFEREYYDMMRSAFLKYNFQVRIGNMDGLMVTYHNTQQIFGFQYISREEISARLFGNTQMGDIVLDRTLQLLHHILDVATKKYPKRTLRLYFDAQESSVAHVDESTTQRLDVYVESMPEPGETSAENAADEFFTTESTTEEVTKYVLHMQSTVNNKPISMSPVEAVKKPWHWMTRYRLEEMSKSPSVLQQVKKIQREQRDLYNRTVSSKFAERLRRLSRYKE</sequence>
<dbReference type="Pfam" id="PF08634">
    <property type="entry name" value="Pet127"/>
    <property type="match status" value="1"/>
</dbReference>
<name>A0A077W9K5_9FUNG</name>
<proteinExistence type="predicted"/>
<dbReference type="OrthoDB" id="10249045at2759"/>
<dbReference type="GO" id="GO:0000964">
    <property type="term" value="P:mitochondrial RNA 5'-end processing"/>
    <property type="evidence" value="ECO:0007669"/>
    <property type="project" value="TreeGrafter"/>
</dbReference>
<gene>
    <name evidence="2" type="ORF">LRAMOSA00177</name>
</gene>
<organism evidence="2">
    <name type="scientific">Lichtheimia ramosa</name>
    <dbReference type="NCBI Taxonomy" id="688394"/>
    <lineage>
        <taxon>Eukaryota</taxon>
        <taxon>Fungi</taxon>
        <taxon>Fungi incertae sedis</taxon>
        <taxon>Mucoromycota</taxon>
        <taxon>Mucoromycotina</taxon>
        <taxon>Mucoromycetes</taxon>
        <taxon>Mucorales</taxon>
        <taxon>Lichtheimiaceae</taxon>
        <taxon>Lichtheimia</taxon>
    </lineage>
</organism>
<dbReference type="AlphaFoldDB" id="A0A077W9K5"/>
<dbReference type="GO" id="GO:0005740">
    <property type="term" value="C:mitochondrial envelope"/>
    <property type="evidence" value="ECO:0007669"/>
    <property type="project" value="TreeGrafter"/>
</dbReference>
<protein>
    <recommendedName>
        <fullName evidence="3">Pet127-domain-containing protein</fullName>
    </recommendedName>
</protein>
<reference evidence="2" key="1">
    <citation type="journal article" date="2014" name="Genome Announc.">
        <title>De novo whole-genome sequence and genome annotation of Lichtheimia ramosa.</title>
        <authorList>
            <person name="Linde J."/>
            <person name="Schwartze V."/>
            <person name="Binder U."/>
            <person name="Lass-Florl C."/>
            <person name="Voigt K."/>
            <person name="Horn F."/>
        </authorList>
    </citation>
    <scope>NUCLEOTIDE SEQUENCE</scope>
    <source>
        <strain evidence="2">JMRC FSU:6197</strain>
    </source>
</reference>
<dbReference type="PANTHER" id="PTHR31014:SF0">
    <property type="entry name" value="MITOCHONDRIAL TRANSLATION SYSTEM COMPONENT PET127-RELATED"/>
    <property type="match status" value="1"/>
</dbReference>
<accession>A0A077W9K5</accession>